<comment type="caution">
    <text evidence="2">The sequence shown here is derived from an EMBL/GenBank/DDBJ whole genome shotgun (WGS) entry which is preliminary data.</text>
</comment>
<evidence type="ECO:0000259" key="1">
    <source>
        <dbReference type="Pfam" id="PF07734"/>
    </source>
</evidence>
<proteinExistence type="predicted"/>
<dbReference type="InterPro" id="IPR036047">
    <property type="entry name" value="F-box-like_dom_sf"/>
</dbReference>
<dbReference type="SUPFAM" id="SSF81383">
    <property type="entry name" value="F-box domain"/>
    <property type="match status" value="1"/>
</dbReference>
<dbReference type="Pfam" id="PF07734">
    <property type="entry name" value="FBA_1"/>
    <property type="match status" value="1"/>
</dbReference>
<dbReference type="InterPro" id="IPR006527">
    <property type="entry name" value="F-box-assoc_dom_typ1"/>
</dbReference>
<dbReference type="Proteomes" id="UP001341840">
    <property type="component" value="Unassembled WGS sequence"/>
</dbReference>
<protein>
    <recommendedName>
        <fullName evidence="1">F-box associated beta-propeller type 1 domain-containing protein</fullName>
    </recommendedName>
</protein>
<reference evidence="2 3" key="1">
    <citation type="journal article" date="2023" name="Plants (Basel)">
        <title>Bridging the Gap: Combining Genomics and Transcriptomics Approaches to Understand Stylosanthes scabra, an Orphan Legume from the Brazilian Caatinga.</title>
        <authorList>
            <person name="Ferreira-Neto J.R.C."/>
            <person name="da Silva M.D."/>
            <person name="Binneck E."/>
            <person name="de Melo N.F."/>
            <person name="da Silva R.H."/>
            <person name="de Melo A.L.T.M."/>
            <person name="Pandolfi V."/>
            <person name="Bustamante F.O."/>
            <person name="Brasileiro-Vidal A.C."/>
            <person name="Benko-Iseppon A.M."/>
        </authorList>
    </citation>
    <scope>NUCLEOTIDE SEQUENCE [LARGE SCALE GENOMIC DNA]</scope>
    <source>
        <tissue evidence="2">Leaves</tissue>
    </source>
</reference>
<keyword evidence="3" id="KW-1185">Reference proteome</keyword>
<dbReference type="EMBL" id="JASCZI010271888">
    <property type="protein sequence ID" value="MED6216811.1"/>
    <property type="molecule type" value="Genomic_DNA"/>
</dbReference>
<dbReference type="PANTHER" id="PTHR31672">
    <property type="entry name" value="BNACNNG10540D PROTEIN"/>
    <property type="match status" value="1"/>
</dbReference>
<evidence type="ECO:0000313" key="3">
    <source>
        <dbReference type="Proteomes" id="UP001341840"/>
    </source>
</evidence>
<dbReference type="PANTHER" id="PTHR31672:SF13">
    <property type="entry name" value="F-BOX PROTEIN CPR30-LIKE"/>
    <property type="match status" value="1"/>
</dbReference>
<organism evidence="2 3">
    <name type="scientific">Stylosanthes scabra</name>
    <dbReference type="NCBI Taxonomy" id="79078"/>
    <lineage>
        <taxon>Eukaryota</taxon>
        <taxon>Viridiplantae</taxon>
        <taxon>Streptophyta</taxon>
        <taxon>Embryophyta</taxon>
        <taxon>Tracheophyta</taxon>
        <taxon>Spermatophyta</taxon>
        <taxon>Magnoliopsida</taxon>
        <taxon>eudicotyledons</taxon>
        <taxon>Gunneridae</taxon>
        <taxon>Pentapetalae</taxon>
        <taxon>rosids</taxon>
        <taxon>fabids</taxon>
        <taxon>Fabales</taxon>
        <taxon>Fabaceae</taxon>
        <taxon>Papilionoideae</taxon>
        <taxon>50 kb inversion clade</taxon>
        <taxon>dalbergioids sensu lato</taxon>
        <taxon>Dalbergieae</taxon>
        <taxon>Pterocarpus clade</taxon>
        <taxon>Stylosanthes</taxon>
    </lineage>
</organism>
<dbReference type="InterPro" id="IPR017451">
    <property type="entry name" value="F-box-assoc_interact_dom"/>
</dbReference>
<sequence length="266" mass="30556">MSKRSQPEVLEGDQVFPDDILIEIFTRTDSKTATRCRALGKAWNQLLQEDTFLKENTLKNDGMHSNLLLQIGRAPWISSTDCLCTLDPSRCRLGARTLPIQFGRNGWWNFIGSQYGVLCIRYSIDGFIPAIKVWNPLLKKVRDIEDLAQHLYCQAVSGYAFGYTTKTNKYHVVRVSKRHSKDKFIHCNVFNSADGEWKHGYATDVVVFNLERFEIKKIRIVRAQCQHFQNRLLYEGNIYLVGYELNINGIVTIMSKVDITGMSILP</sequence>
<dbReference type="NCBIfam" id="TIGR01640">
    <property type="entry name" value="F_box_assoc_1"/>
    <property type="match status" value="1"/>
</dbReference>
<accession>A0ABU6Z3E5</accession>
<name>A0ABU6Z3E5_9FABA</name>
<gene>
    <name evidence="2" type="ORF">PIB30_011402</name>
</gene>
<dbReference type="InterPro" id="IPR050796">
    <property type="entry name" value="SCF_F-box_component"/>
</dbReference>
<feature type="domain" description="F-box associated beta-propeller type 1" evidence="1">
    <location>
        <begin position="131"/>
        <end position="200"/>
    </location>
</feature>
<evidence type="ECO:0000313" key="2">
    <source>
        <dbReference type="EMBL" id="MED6216811.1"/>
    </source>
</evidence>